<reference evidence="1 2" key="1">
    <citation type="submission" date="2016-10" db="EMBL/GenBank/DDBJ databases">
        <authorList>
            <person name="de Groot N.N."/>
        </authorList>
    </citation>
    <scope>NUCLEOTIDE SEQUENCE [LARGE SCALE GENOMIC DNA]</scope>
    <source>
        <strain evidence="1 2">47C3B</strain>
    </source>
</reference>
<evidence type="ECO:0000313" key="2">
    <source>
        <dbReference type="Proteomes" id="UP000199072"/>
    </source>
</evidence>
<dbReference type="STRING" id="1391627.SAMN05216464_1063"/>
<evidence type="ECO:0000313" key="1">
    <source>
        <dbReference type="EMBL" id="SDE40118.1"/>
    </source>
</evidence>
<dbReference type="AlphaFoldDB" id="A0A1G7CL75"/>
<sequence length="90" mass="9987">MIIGLNTLFGQEPIHIYGDIKSGIYQPIEGVTIKTIKGLSSTVSDDKGRFETILLFTTDTLLITKAGYKPTKIVITQKTINVLHIKLKQI</sequence>
<keyword evidence="2" id="KW-1185">Reference proteome</keyword>
<accession>A0A1G7CL75</accession>
<name>A0A1G7CL75_9SPHI</name>
<organism evidence="1 2">
    <name type="scientific">Mucilaginibacter pineti</name>
    <dbReference type="NCBI Taxonomy" id="1391627"/>
    <lineage>
        <taxon>Bacteria</taxon>
        <taxon>Pseudomonadati</taxon>
        <taxon>Bacteroidota</taxon>
        <taxon>Sphingobacteriia</taxon>
        <taxon>Sphingobacteriales</taxon>
        <taxon>Sphingobacteriaceae</taxon>
        <taxon>Mucilaginibacter</taxon>
    </lineage>
</organism>
<evidence type="ECO:0008006" key="3">
    <source>
        <dbReference type="Google" id="ProtNLM"/>
    </source>
</evidence>
<dbReference type="Proteomes" id="UP000199072">
    <property type="component" value="Unassembled WGS sequence"/>
</dbReference>
<dbReference type="Gene3D" id="2.60.40.1120">
    <property type="entry name" value="Carboxypeptidase-like, regulatory domain"/>
    <property type="match status" value="1"/>
</dbReference>
<gene>
    <name evidence="1" type="ORF">SAMN05216464_1063</name>
</gene>
<proteinExistence type="predicted"/>
<dbReference type="EMBL" id="FNAI01000006">
    <property type="protein sequence ID" value="SDE40118.1"/>
    <property type="molecule type" value="Genomic_DNA"/>
</dbReference>
<protein>
    <recommendedName>
        <fullName evidence="3">CarboxypepD_reg-like domain-containing protein</fullName>
    </recommendedName>
</protein>
<dbReference type="InterPro" id="IPR008969">
    <property type="entry name" value="CarboxyPept-like_regulatory"/>
</dbReference>
<dbReference type="SUPFAM" id="SSF49464">
    <property type="entry name" value="Carboxypeptidase regulatory domain-like"/>
    <property type="match status" value="1"/>
</dbReference>